<dbReference type="FunFam" id="3.30.1370.100:FF:000001">
    <property type="entry name" value="Mismatch repair endonuclease pms1, putative"/>
    <property type="match status" value="1"/>
</dbReference>
<dbReference type="PROSITE" id="PS00058">
    <property type="entry name" value="DNA_MISMATCH_REPAIR_1"/>
    <property type="match status" value="1"/>
</dbReference>
<dbReference type="InterPro" id="IPR042121">
    <property type="entry name" value="MutL_C_regsub"/>
</dbReference>
<keyword evidence="9" id="KW-0540">Nuclease</keyword>
<dbReference type="Gene3D" id="3.30.230.10">
    <property type="match status" value="1"/>
</dbReference>
<dbReference type="AlphaFoldDB" id="A0A0A9Y6V0"/>
<proteinExistence type="inferred from homology"/>
<dbReference type="InterPro" id="IPR014790">
    <property type="entry name" value="MutL_C"/>
</dbReference>
<dbReference type="EMBL" id="GBHO01026853">
    <property type="protein sequence ID" value="JAG16751.1"/>
    <property type="molecule type" value="Transcribed_RNA"/>
</dbReference>
<evidence type="ECO:0000313" key="8">
    <source>
        <dbReference type="EMBL" id="JAG16751.1"/>
    </source>
</evidence>
<dbReference type="SMART" id="SM01340">
    <property type="entry name" value="DNA_mis_repair"/>
    <property type="match status" value="1"/>
</dbReference>
<dbReference type="GO" id="GO:0005524">
    <property type="term" value="F:ATP binding"/>
    <property type="evidence" value="ECO:0007669"/>
    <property type="project" value="InterPro"/>
</dbReference>
<evidence type="ECO:0000256" key="3">
    <source>
        <dbReference type="SAM" id="MobiDB-lite"/>
    </source>
</evidence>
<dbReference type="InterPro" id="IPR014762">
    <property type="entry name" value="DNA_mismatch_repair_CS"/>
</dbReference>
<dbReference type="SMART" id="SM00853">
    <property type="entry name" value="MutL_C"/>
    <property type="match status" value="1"/>
</dbReference>
<evidence type="ECO:0000313" key="6">
    <source>
        <dbReference type="EMBL" id="JAG16744.1"/>
    </source>
</evidence>
<organism evidence="9">
    <name type="scientific">Lygus hesperus</name>
    <name type="common">Western plant bug</name>
    <dbReference type="NCBI Taxonomy" id="30085"/>
    <lineage>
        <taxon>Eukaryota</taxon>
        <taxon>Metazoa</taxon>
        <taxon>Ecdysozoa</taxon>
        <taxon>Arthropoda</taxon>
        <taxon>Hexapoda</taxon>
        <taxon>Insecta</taxon>
        <taxon>Pterygota</taxon>
        <taxon>Neoptera</taxon>
        <taxon>Paraneoptera</taxon>
        <taxon>Hemiptera</taxon>
        <taxon>Heteroptera</taxon>
        <taxon>Panheteroptera</taxon>
        <taxon>Cimicomorpha</taxon>
        <taxon>Miridae</taxon>
        <taxon>Mirini</taxon>
        <taxon>Lygus</taxon>
    </lineage>
</organism>
<dbReference type="GO" id="GO:0004519">
    <property type="term" value="F:endonuclease activity"/>
    <property type="evidence" value="ECO:0007669"/>
    <property type="project" value="UniProtKB-KW"/>
</dbReference>
<protein>
    <submittedName>
        <fullName evidence="9">Mismatch repair endonuclease PMS2</fullName>
    </submittedName>
</protein>
<name>A0A0A9Y6V0_LYGHE</name>
<dbReference type="EMBL" id="GBHO01026860">
    <property type="protein sequence ID" value="JAG16744.1"/>
    <property type="molecule type" value="Transcribed_RNA"/>
</dbReference>
<dbReference type="Gene3D" id="3.30.1540.20">
    <property type="entry name" value="MutL, C-terminal domain, dimerisation subdomain"/>
    <property type="match status" value="1"/>
</dbReference>
<dbReference type="InterPro" id="IPR013507">
    <property type="entry name" value="DNA_mismatch_S5_2-like"/>
</dbReference>
<dbReference type="SUPFAM" id="SSF55874">
    <property type="entry name" value="ATPase domain of HSP90 chaperone/DNA topoisomerase II/histidine kinase"/>
    <property type="match status" value="1"/>
</dbReference>
<feature type="domain" description="DNA mismatch repair protein S5" evidence="5">
    <location>
        <begin position="217"/>
        <end position="352"/>
    </location>
</feature>
<dbReference type="GO" id="GO:0006298">
    <property type="term" value="P:mismatch repair"/>
    <property type="evidence" value="ECO:0007669"/>
    <property type="project" value="InterPro"/>
</dbReference>
<dbReference type="Gene3D" id="3.30.565.10">
    <property type="entry name" value="Histidine kinase-like ATPase, C-terminal domain"/>
    <property type="match status" value="1"/>
</dbReference>
<dbReference type="CDD" id="cd03484">
    <property type="entry name" value="MutL_Trans_hPMS_2_like"/>
    <property type="match status" value="1"/>
</dbReference>
<dbReference type="PANTHER" id="PTHR10073:SF52">
    <property type="entry name" value="MISMATCH REPAIR ENDONUCLEASE PMS2"/>
    <property type="match status" value="1"/>
</dbReference>
<gene>
    <name evidence="9" type="primary">PMS2_5</name>
    <name evidence="8" type="synonym">PMS2_0</name>
    <name evidence="6" type="synonym">PMS2_1</name>
    <name evidence="7" type="synonym">PMS2_4</name>
    <name evidence="7" type="ORF">CM83_65449</name>
    <name evidence="6" type="ORF">CM83_65456</name>
    <name evidence="8" type="ORF">CM83_65458</name>
    <name evidence="9" type="ORF">CM83_65459</name>
</gene>
<keyword evidence="2" id="KW-0227">DNA damage</keyword>
<dbReference type="InterPro" id="IPR002099">
    <property type="entry name" value="MutL/Mlh/PMS"/>
</dbReference>
<comment type="similarity">
    <text evidence="1">Belongs to the DNA mismatch repair MutL/HexB family.</text>
</comment>
<evidence type="ECO:0000256" key="2">
    <source>
        <dbReference type="ARBA" id="ARBA00022763"/>
    </source>
</evidence>
<reference evidence="9" key="1">
    <citation type="journal article" date="2014" name="PLoS ONE">
        <title>Transcriptome-Based Identification of ABC Transporters in the Western Tarnished Plant Bug Lygus hesperus.</title>
        <authorList>
            <person name="Hull J.J."/>
            <person name="Chaney K."/>
            <person name="Geib S.M."/>
            <person name="Fabrick J.A."/>
            <person name="Brent C.S."/>
            <person name="Walsh D."/>
            <person name="Lavine L.C."/>
        </authorList>
    </citation>
    <scope>NUCLEOTIDE SEQUENCE</scope>
</reference>
<evidence type="ECO:0000313" key="7">
    <source>
        <dbReference type="EMBL" id="JAG16748.1"/>
    </source>
</evidence>
<dbReference type="NCBIfam" id="TIGR00585">
    <property type="entry name" value="mutl"/>
    <property type="match status" value="1"/>
</dbReference>
<dbReference type="GO" id="GO:0016887">
    <property type="term" value="F:ATP hydrolysis activity"/>
    <property type="evidence" value="ECO:0007669"/>
    <property type="project" value="InterPro"/>
</dbReference>
<keyword evidence="9" id="KW-0378">Hydrolase</keyword>
<evidence type="ECO:0000259" key="5">
    <source>
        <dbReference type="SMART" id="SM01340"/>
    </source>
</evidence>
<dbReference type="InterPro" id="IPR038973">
    <property type="entry name" value="MutL/Mlh/Pms-like"/>
</dbReference>
<dbReference type="EMBL" id="GBHO01026856">
    <property type="protein sequence ID" value="JAG16748.1"/>
    <property type="molecule type" value="Transcribed_RNA"/>
</dbReference>
<dbReference type="SUPFAM" id="SSF54211">
    <property type="entry name" value="Ribosomal protein S5 domain 2-like"/>
    <property type="match status" value="1"/>
</dbReference>
<dbReference type="Pfam" id="PF13589">
    <property type="entry name" value="HATPase_c_3"/>
    <property type="match status" value="1"/>
</dbReference>
<dbReference type="InterPro" id="IPR020568">
    <property type="entry name" value="Ribosomal_Su5_D2-typ_SF"/>
</dbReference>
<evidence type="ECO:0000313" key="9">
    <source>
        <dbReference type="EMBL" id="JAG27899.1"/>
    </source>
</evidence>
<dbReference type="GO" id="GO:0032389">
    <property type="term" value="C:MutLalpha complex"/>
    <property type="evidence" value="ECO:0007669"/>
    <property type="project" value="TreeGrafter"/>
</dbReference>
<dbReference type="FunFam" id="3.30.230.10:FF:000032">
    <property type="entry name" value="mismatch repair endonuclease PMS2 isoform X2"/>
    <property type="match status" value="1"/>
</dbReference>
<dbReference type="EMBL" id="GBHO01015705">
    <property type="protein sequence ID" value="JAG27899.1"/>
    <property type="molecule type" value="Transcribed_RNA"/>
</dbReference>
<dbReference type="InterPro" id="IPR036890">
    <property type="entry name" value="HATPase_C_sf"/>
</dbReference>
<evidence type="ECO:0000256" key="1">
    <source>
        <dbReference type="ARBA" id="ARBA00006082"/>
    </source>
</evidence>
<keyword evidence="9" id="KW-0255">Endonuclease</keyword>
<dbReference type="InterPro" id="IPR014721">
    <property type="entry name" value="Ribsml_uS5_D2-typ_fold_subgr"/>
</dbReference>
<dbReference type="GO" id="GO:0140664">
    <property type="term" value="F:ATP-dependent DNA damage sensor activity"/>
    <property type="evidence" value="ECO:0007669"/>
    <property type="project" value="InterPro"/>
</dbReference>
<dbReference type="CDD" id="cd16926">
    <property type="entry name" value="HATPase_MutL-MLH-PMS-like"/>
    <property type="match status" value="1"/>
</dbReference>
<dbReference type="GO" id="GO:0030983">
    <property type="term" value="F:mismatched DNA binding"/>
    <property type="evidence" value="ECO:0007669"/>
    <property type="project" value="InterPro"/>
</dbReference>
<sequence>MSAAIKAIDRTTVHRICSGQVVLTLGIAVKELVENAIDAGATTVEVKLREYGSELVEVSDNGHGVHPDNFEGLTLKHHTSKLREFSDLTGVETFGFRGEALSSLCALSELSVSTRHKSLSCGSSLKFDRNGCILENTPCARQVGSTVSLANIFHTLPVRHKEFHRNLKKEFTKMLQLLYAYCIVSTGVRITCTNQTKKSNKHVVVATQGNTTVKGNVSCIFGAKQLASLMELKMTLPPPEVLDELKIDEQACSVFQLDGLVSSCAHGSGRSAPDRQFYFINSRPCDPSKISKVVNEVYHQYNIHQYPFVYLNIKVSRDSVDVNVTPDKRQLFLDNEKVLISIVKASLERIYKSIPSTFTLNNISTKASVTTKMSGNVKPNLSIFSQWRSKNDTCKRSSEDSDGSPSNCKVMKLEGDYKKQNSQLTLRTYVEKMHIPERPGKDLNGFSDDVKELEKPQGTEFVMPPQSEEPSISFRTPEELDVKQDASINIPSELDEIAGINQSKESASDDIDISSASRVSTSSLDDVAASSVDVQPCPEASKGFDTNTWRKPEDSPEKPTLRQPMDSKSVSYDSYEERGKKCIIIPTDISRIKTLCQHRVEKDNKIEKIRFRATIDPSKNDQAEDELKREISKDKFQLMEIIGQFNLGFIITKLDEDMFIVDQHASDEKFNFETLQKTTIIKNQKLVVPQSLELTAANESVLMENLDVFKKNGFEFRIDENAPPTKKVLMTAVPLSGHRVFGREDVDELLFMLQDACDKDMTCRPSGVRAMFASRACRKSVMVGTALDFKEMKRLVSQMGTIEHPWNCPHGRPTMRHLVNMELVKKV</sequence>
<dbReference type="Pfam" id="PF08676">
    <property type="entry name" value="MutL_C"/>
    <property type="match status" value="1"/>
</dbReference>
<dbReference type="Gene3D" id="3.30.1370.100">
    <property type="entry name" value="MutL, C-terminal domain, regulatory subdomain"/>
    <property type="match status" value="1"/>
</dbReference>
<dbReference type="InterPro" id="IPR037198">
    <property type="entry name" value="MutL_C_sf"/>
</dbReference>
<dbReference type="SUPFAM" id="SSF118116">
    <property type="entry name" value="DNA mismatch repair protein MutL"/>
    <property type="match status" value="1"/>
</dbReference>
<feature type="compositionally biased region" description="Low complexity" evidence="3">
    <location>
        <begin position="522"/>
        <end position="534"/>
    </location>
</feature>
<accession>A0A0A9Y6V0</accession>
<dbReference type="Pfam" id="PF01119">
    <property type="entry name" value="DNA_mis_repair"/>
    <property type="match status" value="1"/>
</dbReference>
<dbReference type="PANTHER" id="PTHR10073">
    <property type="entry name" value="DNA MISMATCH REPAIR PROTEIN MLH, PMS, MUTL"/>
    <property type="match status" value="1"/>
</dbReference>
<dbReference type="InterPro" id="IPR042120">
    <property type="entry name" value="MutL_C_dimsub"/>
</dbReference>
<feature type="domain" description="MutL C-terminal dimerisation" evidence="4">
    <location>
        <begin position="641"/>
        <end position="787"/>
    </location>
</feature>
<feature type="region of interest" description="Disordered" evidence="3">
    <location>
        <begin position="522"/>
        <end position="573"/>
    </location>
</feature>
<dbReference type="FunFam" id="3.30.565.10:FF:000014">
    <property type="entry name" value="Mismatch repair endonuclease pms1, putative"/>
    <property type="match status" value="1"/>
</dbReference>
<feature type="compositionally biased region" description="Basic and acidic residues" evidence="3">
    <location>
        <begin position="548"/>
        <end position="560"/>
    </location>
</feature>
<evidence type="ECO:0000259" key="4">
    <source>
        <dbReference type="SMART" id="SM00853"/>
    </source>
</evidence>
<reference evidence="9" key="2">
    <citation type="submission" date="2014-07" db="EMBL/GenBank/DDBJ databases">
        <authorList>
            <person name="Hull J."/>
        </authorList>
    </citation>
    <scope>NUCLEOTIDE SEQUENCE</scope>
</reference>
<feature type="region of interest" description="Disordered" evidence="3">
    <location>
        <begin position="457"/>
        <end position="480"/>
    </location>
</feature>